<evidence type="ECO:0000259" key="3">
    <source>
        <dbReference type="PROSITE" id="PS50075"/>
    </source>
</evidence>
<proteinExistence type="predicted"/>
<dbReference type="PROSITE" id="PS50075">
    <property type="entry name" value="CARRIER"/>
    <property type="match status" value="1"/>
</dbReference>
<dbReference type="GO" id="GO:0031177">
    <property type="term" value="F:phosphopantetheine binding"/>
    <property type="evidence" value="ECO:0007669"/>
    <property type="project" value="InterPro"/>
</dbReference>
<dbReference type="InterPro" id="IPR044894">
    <property type="entry name" value="TubC_N_sf"/>
</dbReference>
<keyword evidence="2" id="KW-0597">Phosphoprotein</keyword>
<reference evidence="4" key="1">
    <citation type="journal article" date="2013" name="Proc. Natl. Acad. Sci. U.S.A.">
        <title>Mapping gene clusters within arrayed metagenomic libraries to expand the structural diversity of biomedically relevant natural products.</title>
        <authorList>
            <person name="Owen J.G."/>
            <person name="Reddy B.V."/>
            <person name="Ternei M.A."/>
            <person name="Charlop-Powers Z."/>
            <person name="Calle P.Y."/>
            <person name="Kim J.H."/>
            <person name="Brady S.F."/>
        </authorList>
    </citation>
    <scope>NUCLEOTIDE SEQUENCE</scope>
</reference>
<dbReference type="Pfam" id="PF00668">
    <property type="entry name" value="Condensation"/>
    <property type="match status" value="1"/>
</dbReference>
<evidence type="ECO:0000256" key="1">
    <source>
        <dbReference type="ARBA" id="ARBA00022450"/>
    </source>
</evidence>
<dbReference type="InterPro" id="IPR010071">
    <property type="entry name" value="AA_adenyl_dom"/>
</dbReference>
<dbReference type="GO" id="GO:0004467">
    <property type="term" value="F:long-chain fatty acid-CoA ligase activity"/>
    <property type="evidence" value="ECO:0007669"/>
    <property type="project" value="UniProtKB-EC"/>
</dbReference>
<dbReference type="AlphaFoldDB" id="S5UCP2"/>
<dbReference type="Gene3D" id="3.30.559.30">
    <property type="entry name" value="Nonribosomal peptide synthetase, condensation domain"/>
    <property type="match status" value="1"/>
</dbReference>
<protein>
    <submittedName>
        <fullName evidence="4">Long-chain-fatty-acid--CoA ligase</fullName>
        <ecNumber evidence="4">6.2.1.3</ecNumber>
    </submittedName>
</protein>
<dbReference type="NCBIfam" id="TIGR01733">
    <property type="entry name" value="AA-adenyl-dom"/>
    <property type="match status" value="1"/>
</dbReference>
<dbReference type="Pfam" id="PF00501">
    <property type="entry name" value="AMP-binding"/>
    <property type="match status" value="1"/>
</dbReference>
<dbReference type="EC" id="6.2.1.3" evidence="4"/>
<dbReference type="PROSITE" id="PS00455">
    <property type="entry name" value="AMP_BINDING"/>
    <property type="match status" value="1"/>
</dbReference>
<dbReference type="InterPro" id="IPR020806">
    <property type="entry name" value="PKS_PP-bd"/>
</dbReference>
<feature type="domain" description="Carrier" evidence="3">
    <location>
        <begin position="1029"/>
        <end position="1104"/>
    </location>
</feature>
<dbReference type="InterPro" id="IPR036736">
    <property type="entry name" value="ACP-like_sf"/>
</dbReference>
<dbReference type="Gene3D" id="3.30.300.30">
    <property type="match status" value="1"/>
</dbReference>
<dbReference type="InterPro" id="IPR023213">
    <property type="entry name" value="CAT-like_dom_sf"/>
</dbReference>
<dbReference type="InterPro" id="IPR042099">
    <property type="entry name" value="ANL_N_sf"/>
</dbReference>
<keyword evidence="1" id="KW-0596">Phosphopantetheine</keyword>
<dbReference type="SUPFAM" id="SSF52777">
    <property type="entry name" value="CoA-dependent acyltransferases"/>
    <property type="match status" value="2"/>
</dbReference>
<keyword evidence="4" id="KW-0436">Ligase</keyword>
<dbReference type="GO" id="GO:0043041">
    <property type="term" value="P:amino acid activation for nonribosomal peptide biosynthetic process"/>
    <property type="evidence" value="ECO:0007669"/>
    <property type="project" value="TreeGrafter"/>
</dbReference>
<dbReference type="SMART" id="SM00823">
    <property type="entry name" value="PKS_PP"/>
    <property type="match status" value="1"/>
</dbReference>
<dbReference type="CDD" id="cd19531">
    <property type="entry name" value="LCL_NRPS-like"/>
    <property type="match status" value="1"/>
</dbReference>
<dbReference type="InterPro" id="IPR020845">
    <property type="entry name" value="AMP-binding_CS"/>
</dbReference>
<dbReference type="SUPFAM" id="SSF47336">
    <property type="entry name" value="ACP-like"/>
    <property type="match status" value="1"/>
</dbReference>
<dbReference type="SUPFAM" id="SSF56801">
    <property type="entry name" value="Acetyl-CoA synthetase-like"/>
    <property type="match status" value="1"/>
</dbReference>
<dbReference type="Gene3D" id="1.10.10.1830">
    <property type="entry name" value="Non-ribosomal peptide synthase, adenylation domain"/>
    <property type="match status" value="1"/>
</dbReference>
<sequence length="1112" mass="120579">MLAVNPFGASENTPEIDNHRSIFKQVFLSYRAAMPSAPPDSMQLDQLLRELGELRVELHAEGGRLRCVAPVGVLTPDLLSRVRDRRTELLRWLSATPGEREAAALSYAQERIWLHQQLDPGGSAYHIPLDIDLIGSLSPAALRHALSVVIARHEPLRTTFRVTGSRPEQTVLPPRPATLPVVDLTGLPPAAQARQRQRVGAEFARRPFDLATSPGMRQALLRSDTGAHQLLLTRHHLTSDGWSFGVLATDLGRAYGHAVAGRPVCLPALPWRYRDFIRWQRATAEAGGFDASLRRWQAHLAGSTFVSGGLGRWSSSGAGPAAVTRLRLRGGVPDAIHVAARKAGTTAFTVMATAFGLALAAVTRAPDAVIGIAASGRTRPETEPLVGSFATVLPLRVNARHGTNLHEALLETHRTLTQVIEDQDVPLEHILRAVAPRQRWFGRQPPFAAVLTYQNTPGIEVWLPRLEALLRETAPMAPKFPLALTVNHVGQELELVAEHDRRTLDEPAVTTILRRLISILDGNADQPAQPVTTDTAPEVADSSTLAERFEAVAARRPDAVAICDTHGQVSFRALRRRARLIARALLACGVRPGGSVAVCAQHDAYLVAAIIGVGLAGAAYVPLDPDDPAVRHESVMADAQVDALVTTQRWRDRFAWLDRPVVSADRPQHSSLPLPGRRSADQIAYIIYTSGSTGAPKGVMVSHRNVLGLLGSARQRFGFTESDTWSMTHSAAFDFSVWELWVPLLTGGRVVIVPRERVRDIDFLRSTLERERVTVHSSTPSAFDALVHAAGVDARTVVLGGERCDPARLGRWLDRSGPHTQLVNMYGITETTVHVTHRVLTRFDAGGTASPIGGPLPGVRLTVTESGELVVGGWGVAHGYLRRPGLTAGRFLPDELGPPGARAYRSGDLVMSTVDGELCYLGRQDAQVKVRGYRVEPEEVAAALRTHPRVCEAVVVPAKKTGLAAYVVAETGHAAPTTQDLRRFLLERLPGYMVPTHYVAMEALPLNRNGKLDLAALPPAAPADAGDEQPRTATEAKVAQLWCELLELNSVGVHDDFFLLGGDSLLVTRMHARLQEIFGIEVPMRLVYEAFDVAALAALLEGLRADQTPGAS</sequence>
<dbReference type="InterPro" id="IPR009081">
    <property type="entry name" value="PP-bd_ACP"/>
</dbReference>
<dbReference type="Pfam" id="PF13193">
    <property type="entry name" value="AMP-binding_C"/>
    <property type="match status" value="1"/>
</dbReference>
<dbReference type="GO" id="GO:0072330">
    <property type="term" value="P:monocarboxylic acid biosynthetic process"/>
    <property type="evidence" value="ECO:0007669"/>
    <property type="project" value="UniProtKB-ARBA"/>
</dbReference>
<dbReference type="FunFam" id="1.10.1200.10:FF:000016">
    <property type="entry name" value="Non-ribosomal peptide synthase"/>
    <property type="match status" value="1"/>
</dbReference>
<dbReference type="PANTHER" id="PTHR45527:SF1">
    <property type="entry name" value="FATTY ACID SYNTHASE"/>
    <property type="match status" value="1"/>
</dbReference>
<evidence type="ECO:0000313" key="4">
    <source>
        <dbReference type="EMBL" id="AGS49687.1"/>
    </source>
</evidence>
<organism evidence="4">
    <name type="scientific">uncultured bacterium esnapd14</name>
    <dbReference type="NCBI Taxonomy" id="1366594"/>
    <lineage>
        <taxon>Bacteria</taxon>
        <taxon>environmental samples</taxon>
    </lineage>
</organism>
<dbReference type="InterPro" id="IPR045851">
    <property type="entry name" value="AMP-bd_C_sf"/>
</dbReference>
<dbReference type="Gene3D" id="3.30.559.10">
    <property type="entry name" value="Chloramphenicol acetyltransferase-like domain"/>
    <property type="match status" value="1"/>
</dbReference>
<dbReference type="GO" id="GO:0005737">
    <property type="term" value="C:cytoplasm"/>
    <property type="evidence" value="ECO:0007669"/>
    <property type="project" value="TreeGrafter"/>
</dbReference>
<name>S5UCP2_9BACT</name>
<dbReference type="EMBL" id="KF264553">
    <property type="protein sequence ID" value="AGS49687.1"/>
    <property type="molecule type" value="Genomic_DNA"/>
</dbReference>
<dbReference type="Pfam" id="PF00550">
    <property type="entry name" value="PP-binding"/>
    <property type="match status" value="1"/>
</dbReference>
<dbReference type="InterPro" id="IPR001242">
    <property type="entry name" value="Condensation_dom"/>
</dbReference>
<dbReference type="InterPro" id="IPR041464">
    <property type="entry name" value="TubC_N"/>
</dbReference>
<evidence type="ECO:0000256" key="2">
    <source>
        <dbReference type="ARBA" id="ARBA00022553"/>
    </source>
</evidence>
<accession>S5UCP2</accession>
<dbReference type="InterPro" id="IPR025110">
    <property type="entry name" value="AMP-bd_C"/>
</dbReference>
<dbReference type="InterPro" id="IPR000873">
    <property type="entry name" value="AMP-dep_synth/lig_dom"/>
</dbReference>
<dbReference type="GO" id="GO:0044550">
    <property type="term" value="P:secondary metabolite biosynthetic process"/>
    <property type="evidence" value="ECO:0007669"/>
    <property type="project" value="TreeGrafter"/>
</dbReference>
<dbReference type="Gene3D" id="3.40.50.12780">
    <property type="entry name" value="N-terminal domain of ligase-like"/>
    <property type="match status" value="1"/>
</dbReference>
<dbReference type="Pfam" id="PF18563">
    <property type="entry name" value="TubC_N"/>
    <property type="match status" value="1"/>
</dbReference>
<dbReference type="Gene3D" id="1.10.1200.10">
    <property type="entry name" value="ACP-like"/>
    <property type="match status" value="1"/>
</dbReference>
<dbReference type="PANTHER" id="PTHR45527">
    <property type="entry name" value="NONRIBOSOMAL PEPTIDE SYNTHETASE"/>
    <property type="match status" value="1"/>
</dbReference>